<keyword evidence="3" id="KW-1185">Reference proteome</keyword>
<keyword evidence="1" id="KW-0732">Signal</keyword>
<reference evidence="2 3" key="1">
    <citation type="submission" date="2018-07" db="EMBL/GenBank/DDBJ databases">
        <title>Corallincola holothuriorum sp. nov., a new facultative anaerobe isolated from sea cucumber Apostichopus japonicus.</title>
        <authorList>
            <person name="Xia H."/>
        </authorList>
    </citation>
    <scope>NUCLEOTIDE SEQUENCE [LARGE SCALE GENOMIC DNA]</scope>
    <source>
        <strain evidence="2 3">C4</strain>
    </source>
</reference>
<gene>
    <name evidence="2" type="ORF">DU002_14525</name>
</gene>
<evidence type="ECO:0000313" key="2">
    <source>
        <dbReference type="EMBL" id="RCU45672.1"/>
    </source>
</evidence>
<dbReference type="Proteomes" id="UP000252558">
    <property type="component" value="Unassembled WGS sequence"/>
</dbReference>
<evidence type="ECO:0000313" key="3">
    <source>
        <dbReference type="Proteomes" id="UP000252558"/>
    </source>
</evidence>
<dbReference type="EMBL" id="QPID01000009">
    <property type="protein sequence ID" value="RCU45672.1"/>
    <property type="molecule type" value="Genomic_DNA"/>
</dbReference>
<dbReference type="Gene3D" id="2.40.160.20">
    <property type="match status" value="1"/>
</dbReference>
<keyword evidence="2" id="KW-0378">Hydrolase</keyword>
<dbReference type="GO" id="GO:0016787">
    <property type="term" value="F:hydrolase activity"/>
    <property type="evidence" value="ECO:0007669"/>
    <property type="project" value="UniProtKB-KW"/>
</dbReference>
<organism evidence="2 3">
    <name type="scientific">Corallincola holothuriorum</name>
    <dbReference type="NCBI Taxonomy" id="2282215"/>
    <lineage>
        <taxon>Bacteria</taxon>
        <taxon>Pseudomonadati</taxon>
        <taxon>Pseudomonadota</taxon>
        <taxon>Gammaproteobacteria</taxon>
        <taxon>Alteromonadales</taxon>
        <taxon>Psychromonadaceae</taxon>
        <taxon>Corallincola</taxon>
    </lineage>
</organism>
<feature type="chain" id="PRO_5016595073" evidence="1">
    <location>
        <begin position="27"/>
        <end position="184"/>
    </location>
</feature>
<evidence type="ECO:0000256" key="1">
    <source>
        <dbReference type="SAM" id="SignalP"/>
    </source>
</evidence>
<dbReference type="InterPro" id="IPR018550">
    <property type="entry name" value="Lipid-A_deacylase-rel"/>
</dbReference>
<comment type="caution">
    <text evidence="2">The sequence shown here is derived from an EMBL/GenBank/DDBJ whole genome shotgun (WGS) entry which is preliminary data.</text>
</comment>
<dbReference type="Pfam" id="PF09411">
    <property type="entry name" value="PagL"/>
    <property type="match status" value="1"/>
</dbReference>
<sequence>MFSMVTSSRLGLIALMGLLFAPMSQADTTEEFPLLGLGAKYGIDDFSDGHDIENQAVYANLGTPWDWQVSDNIRMDTEVQSTLGRYKVDEDYFGYLMFGVDLRFQYADFPVVVKLGTAPTYLFDDESEEFDAGGPLHMTTHLTVLANPVKWLDIGVTYQHTSNAGTNKENPGMDILSLDVSYRF</sequence>
<proteinExistence type="predicted"/>
<name>A0A368N548_9GAMM</name>
<dbReference type="AlphaFoldDB" id="A0A368N548"/>
<protein>
    <submittedName>
        <fullName evidence="2">Acyloxyacyl hydrolase</fullName>
    </submittedName>
</protein>
<accession>A0A368N548</accession>
<feature type="signal peptide" evidence="1">
    <location>
        <begin position="1"/>
        <end position="26"/>
    </location>
</feature>